<dbReference type="STRING" id="1443941.A9J31_07085"/>
<dbReference type="InterPro" id="IPR035897">
    <property type="entry name" value="Toll_tir_struct_dom_sf"/>
</dbReference>
<dbReference type="OrthoDB" id="122965at2"/>
<dbReference type="AlphaFoldDB" id="A0A1A7R8T5"/>
<reference evidence="2" key="1">
    <citation type="submission" date="2016-06" db="EMBL/GenBank/DDBJ databases">
        <authorList>
            <person name="Radolfova-Krizova L."/>
            <person name="Nemec A."/>
        </authorList>
    </citation>
    <scope>NUCLEOTIDE SEQUENCE [LARGE SCALE GENOMIC DNA]</scope>
    <source>
        <strain evidence="2">ANC 4275</strain>
    </source>
</reference>
<evidence type="ECO:0000313" key="1">
    <source>
        <dbReference type="EMBL" id="OBX28316.1"/>
    </source>
</evidence>
<dbReference type="Gene3D" id="3.40.50.10140">
    <property type="entry name" value="Toll/interleukin-1 receptor homology (TIR) domain"/>
    <property type="match status" value="1"/>
</dbReference>
<name>A0A1A7R8T5_9GAMM</name>
<gene>
    <name evidence="1" type="ORF">A9J31_07085</name>
</gene>
<protein>
    <submittedName>
        <fullName evidence="1">Toll-Interleukin receptor</fullName>
    </submittedName>
</protein>
<evidence type="ECO:0000313" key="2">
    <source>
        <dbReference type="Proteomes" id="UP000185753"/>
    </source>
</evidence>
<accession>A0A1A7R8T5</accession>
<proteinExistence type="predicted"/>
<dbReference type="RefSeq" id="WP_067765727.1">
    <property type="nucleotide sequence ID" value="NZ_LZDS01000026.1"/>
</dbReference>
<dbReference type="Proteomes" id="UP000185753">
    <property type="component" value="Unassembled WGS sequence"/>
</dbReference>
<keyword evidence="2" id="KW-1185">Reference proteome</keyword>
<sequence>MKVFLSWSGDKSKETAELLDSWIRCVLQAVDPWISTKHIGRGALWFTEVADQLQHTTIGIICLTKENLNKPWILFEAGSLARGLTSSRVCTFLVDLQPTDIEPPLSQFNHTLPNKENMRALIDTLNESLKEHKLRDDILETVFETYWPKFESDLDAILVRYANETPQPVIRTEENILLELLETTRTFDKRIRNIELSVKNQGIHGRNMISPNQAKKRIFEMLRDGVPKEIIIENLIEKGVSPHFIIKEVNEISRDIGIDSISDNINNHI</sequence>
<dbReference type="EMBL" id="LZDS01000026">
    <property type="protein sequence ID" value="OBX28316.1"/>
    <property type="molecule type" value="Genomic_DNA"/>
</dbReference>
<dbReference type="SUPFAM" id="SSF52200">
    <property type="entry name" value="Toll/Interleukin receptor TIR domain"/>
    <property type="match status" value="1"/>
</dbReference>
<organism evidence="1 2">
    <name type="scientific">Acinetobacter gandensis</name>
    <dbReference type="NCBI Taxonomy" id="1443941"/>
    <lineage>
        <taxon>Bacteria</taxon>
        <taxon>Pseudomonadati</taxon>
        <taxon>Pseudomonadota</taxon>
        <taxon>Gammaproteobacteria</taxon>
        <taxon>Moraxellales</taxon>
        <taxon>Moraxellaceae</taxon>
        <taxon>Acinetobacter</taxon>
    </lineage>
</organism>
<comment type="caution">
    <text evidence="1">The sequence shown here is derived from an EMBL/GenBank/DDBJ whole genome shotgun (WGS) entry which is preliminary data.</text>
</comment>
<keyword evidence="1" id="KW-0675">Receptor</keyword>